<reference evidence="1" key="1">
    <citation type="submission" date="2016-10" db="EMBL/GenBank/DDBJ databases">
        <authorList>
            <person name="de Groot N.N."/>
        </authorList>
    </citation>
    <scope>NUCLEOTIDE SEQUENCE</scope>
</reference>
<dbReference type="InterPro" id="IPR023614">
    <property type="entry name" value="Porin_dom_sf"/>
</dbReference>
<organism evidence="1">
    <name type="scientific">hydrothermal vent metagenome</name>
    <dbReference type="NCBI Taxonomy" id="652676"/>
    <lineage>
        <taxon>unclassified sequences</taxon>
        <taxon>metagenomes</taxon>
        <taxon>ecological metagenomes</taxon>
    </lineage>
</organism>
<name>A0A1W1C0S2_9ZZZZ</name>
<protein>
    <recommendedName>
        <fullName evidence="2">Outer membrane porin</fullName>
    </recommendedName>
</protein>
<dbReference type="AlphaFoldDB" id="A0A1W1C0S2"/>
<accession>A0A1W1C0S2</accession>
<proteinExistence type="predicted"/>
<gene>
    <name evidence="1" type="ORF">MNB_SM-7-90</name>
</gene>
<sequence length="427" mass="47848">MEAMIVALNETNQIQIEQKTMKKNSIGLLHQKMKGGVRVVTVKELPKEASDFDTVFKYADAYGQIRLGYIGNDLTEADGKVTKSFGSAIGGIVGIKSATYKGFGFNVAAYVSQDLPFLYDTDKRANDFLSVQNSSYAYLAEASLDYDSKMFQAKVGRFVVEMPFANSDDLRISRNSFEGAWAEMDYKDRLSSQLFYLQRWAGFDSQDEENSQNEFKKLVEGGKGMIGASLAYNYADESQASLWVHSIDKMADIFYGEISGVYGFDDMLHFDYGLQYALINQKDASNVDGSVYGAMLIGHFDDFFVGVAANYADVKEGKSVTNGFGGGPYFTSLDESTIAAASELCPGEDIVMTRSSLGYDAPKLYSSFEYAFGYMEAAKSSKKIKEHDFIYTFNKDEKWQIEAIFTHYKADSDIKFNRFRARIDYNF</sequence>
<evidence type="ECO:0008006" key="2">
    <source>
        <dbReference type="Google" id="ProtNLM"/>
    </source>
</evidence>
<dbReference type="EMBL" id="FPHB01000046">
    <property type="protein sequence ID" value="SFV59430.1"/>
    <property type="molecule type" value="Genomic_DNA"/>
</dbReference>
<dbReference type="Gene3D" id="2.40.160.10">
    <property type="entry name" value="Porin"/>
    <property type="match status" value="1"/>
</dbReference>
<evidence type="ECO:0000313" key="1">
    <source>
        <dbReference type="EMBL" id="SFV59430.1"/>
    </source>
</evidence>